<organism evidence="1">
    <name type="scientific">marine sediment metagenome</name>
    <dbReference type="NCBI Taxonomy" id="412755"/>
    <lineage>
        <taxon>unclassified sequences</taxon>
        <taxon>metagenomes</taxon>
        <taxon>ecological metagenomes</taxon>
    </lineage>
</organism>
<proteinExistence type="predicted"/>
<evidence type="ECO:0000313" key="1">
    <source>
        <dbReference type="EMBL" id="GAG53119.1"/>
    </source>
</evidence>
<feature type="non-terminal residue" evidence="1">
    <location>
        <position position="224"/>
    </location>
</feature>
<feature type="non-terminal residue" evidence="1">
    <location>
        <position position="1"/>
    </location>
</feature>
<accession>X0YBB8</accession>
<name>X0YBB8_9ZZZZ</name>
<gene>
    <name evidence="1" type="ORF">S01H1_79643</name>
</gene>
<protein>
    <submittedName>
        <fullName evidence="1">Uncharacterized protein</fullName>
    </submittedName>
</protein>
<dbReference type="AlphaFoldDB" id="X0YBB8"/>
<reference evidence="1" key="1">
    <citation type="journal article" date="2014" name="Front. Microbiol.">
        <title>High frequency of phylogenetically diverse reductive dehalogenase-homologous genes in deep subseafloor sedimentary metagenomes.</title>
        <authorList>
            <person name="Kawai M."/>
            <person name="Futagami T."/>
            <person name="Toyoda A."/>
            <person name="Takaki Y."/>
            <person name="Nishi S."/>
            <person name="Hori S."/>
            <person name="Arai W."/>
            <person name="Tsubouchi T."/>
            <person name="Morono Y."/>
            <person name="Uchiyama I."/>
            <person name="Ito T."/>
            <person name="Fujiyama A."/>
            <person name="Inagaki F."/>
            <person name="Takami H."/>
        </authorList>
    </citation>
    <scope>NUCLEOTIDE SEQUENCE</scope>
    <source>
        <strain evidence="1">Expedition CK06-06</strain>
    </source>
</reference>
<sequence>TVKLVITYRRAKEEPPGETLDLPAGDLRDTGTATILGRQVSRQVLVHQGEVTEVLYGDVEEGRLAFSFRLSDSSGDHESASITDAQQAHADQILSSLSLSGTEGEAARTQDQGWETYRSVDYGFVLQYPSAWTLEERPHLVILRKGALTMQIGYRRTAEAEVHIEGGGGLGAGELREAGTVAVLGRDVPRTVLVHQGKVKHVLYRLIEADQSGLEFAASLVSEG</sequence>
<comment type="caution">
    <text evidence="1">The sequence shown here is derived from an EMBL/GenBank/DDBJ whole genome shotgun (WGS) entry which is preliminary data.</text>
</comment>
<dbReference type="EMBL" id="BARS01053713">
    <property type="protein sequence ID" value="GAG53119.1"/>
    <property type="molecule type" value="Genomic_DNA"/>
</dbReference>